<dbReference type="InterPro" id="IPR036770">
    <property type="entry name" value="Ankyrin_rpt-contain_sf"/>
</dbReference>
<sequence length="119" mass="13207">MKDTLLAKELLNGVWDVDHAAVKRALTYGADANWIFNGYPILVHAVYTRDLEMVELLISHGASQVGEALGFALEFGLGEMVEPLAYQGIVPKAIKVDERFGTHPERFSLPRHTLQSMQA</sequence>
<protein>
    <recommendedName>
        <fullName evidence="3">Ankyrin repeat protein</fullName>
    </recommendedName>
</protein>
<keyword evidence="2" id="KW-1185">Reference proteome</keyword>
<reference evidence="1 2" key="1">
    <citation type="submission" date="2019-03" db="EMBL/GenBank/DDBJ databases">
        <title>Genomic Encyclopedia of Type Strains, Phase IV (KMG-IV): sequencing the most valuable type-strain genomes for metagenomic binning, comparative biology and taxonomic classification.</title>
        <authorList>
            <person name="Goeker M."/>
        </authorList>
    </citation>
    <scope>NUCLEOTIDE SEQUENCE [LARGE SCALE GENOMIC DNA]</scope>
    <source>
        <strain evidence="1 2">DSM 28867</strain>
    </source>
</reference>
<gene>
    <name evidence="1" type="ORF">EDD63_11049</name>
</gene>
<evidence type="ECO:0000313" key="1">
    <source>
        <dbReference type="EMBL" id="TDW20829.1"/>
    </source>
</evidence>
<dbReference type="Gene3D" id="1.25.40.20">
    <property type="entry name" value="Ankyrin repeat-containing domain"/>
    <property type="match status" value="1"/>
</dbReference>
<dbReference type="EMBL" id="SODD01000010">
    <property type="protein sequence ID" value="TDW20829.1"/>
    <property type="molecule type" value="Genomic_DNA"/>
</dbReference>
<proteinExistence type="predicted"/>
<accession>A0A4R7ZS79</accession>
<dbReference type="OrthoDB" id="1642445at2"/>
<organism evidence="1 2">
    <name type="scientific">Breznakia blatticola</name>
    <dbReference type="NCBI Taxonomy" id="1754012"/>
    <lineage>
        <taxon>Bacteria</taxon>
        <taxon>Bacillati</taxon>
        <taxon>Bacillota</taxon>
        <taxon>Erysipelotrichia</taxon>
        <taxon>Erysipelotrichales</taxon>
        <taxon>Erysipelotrichaceae</taxon>
        <taxon>Breznakia</taxon>
    </lineage>
</organism>
<evidence type="ECO:0000313" key="2">
    <source>
        <dbReference type="Proteomes" id="UP000294743"/>
    </source>
</evidence>
<dbReference type="SUPFAM" id="SSF48403">
    <property type="entry name" value="Ankyrin repeat"/>
    <property type="match status" value="1"/>
</dbReference>
<dbReference type="RefSeq" id="WP_134168914.1">
    <property type="nucleotide sequence ID" value="NZ_SODD01000010.1"/>
</dbReference>
<dbReference type="AlphaFoldDB" id="A0A4R7ZS79"/>
<comment type="caution">
    <text evidence="1">The sequence shown here is derived from an EMBL/GenBank/DDBJ whole genome shotgun (WGS) entry which is preliminary data.</text>
</comment>
<name>A0A4R7ZS79_9FIRM</name>
<evidence type="ECO:0008006" key="3">
    <source>
        <dbReference type="Google" id="ProtNLM"/>
    </source>
</evidence>
<dbReference type="Proteomes" id="UP000294743">
    <property type="component" value="Unassembled WGS sequence"/>
</dbReference>